<evidence type="ECO:0000313" key="13">
    <source>
        <dbReference type="Proteomes" id="UP000436088"/>
    </source>
</evidence>
<evidence type="ECO:0000259" key="11">
    <source>
        <dbReference type="PROSITE" id="PS50089"/>
    </source>
</evidence>
<dbReference type="OrthoDB" id="8062037at2759"/>
<evidence type="ECO:0000256" key="9">
    <source>
        <dbReference type="PROSITE-ProRule" id="PRU00175"/>
    </source>
</evidence>
<sequence>MASDQDFQISGRAVFLTVVLFAIVLIFILIFIYGRWICSSRHPQELSQSSHAPPPPAPRQPPGLDSDTINALPLTIATSGSECFICLGVFGDGEKAKVLLIVNTFHPECVDRWLSSESSCPLCRTSLRVESDRVLHQNISVINVTQ</sequence>
<evidence type="ECO:0000256" key="5">
    <source>
        <dbReference type="ARBA" id="ARBA00022771"/>
    </source>
</evidence>
<keyword evidence="5 9" id="KW-0863">Zinc-finger</keyword>
<gene>
    <name evidence="12" type="ORF">F3Y22_tig00110933pilonHSYRG00183</name>
</gene>
<organism evidence="12 13">
    <name type="scientific">Hibiscus syriacus</name>
    <name type="common">Rose of Sharon</name>
    <dbReference type="NCBI Taxonomy" id="106335"/>
    <lineage>
        <taxon>Eukaryota</taxon>
        <taxon>Viridiplantae</taxon>
        <taxon>Streptophyta</taxon>
        <taxon>Embryophyta</taxon>
        <taxon>Tracheophyta</taxon>
        <taxon>Spermatophyta</taxon>
        <taxon>Magnoliopsida</taxon>
        <taxon>eudicotyledons</taxon>
        <taxon>Gunneridae</taxon>
        <taxon>Pentapetalae</taxon>
        <taxon>rosids</taxon>
        <taxon>malvids</taxon>
        <taxon>Malvales</taxon>
        <taxon>Malvaceae</taxon>
        <taxon>Malvoideae</taxon>
        <taxon>Hibiscus</taxon>
    </lineage>
</organism>
<dbReference type="Gene3D" id="3.30.40.10">
    <property type="entry name" value="Zinc/RING finger domain, C3HC4 (zinc finger)"/>
    <property type="match status" value="1"/>
</dbReference>
<dbReference type="Proteomes" id="UP000436088">
    <property type="component" value="Unassembled WGS sequence"/>
</dbReference>
<protein>
    <recommendedName>
        <fullName evidence="3">RING-type E3 ubiquitin transferase</fullName>
        <ecNumber evidence="3">2.3.2.27</ecNumber>
    </recommendedName>
</protein>
<keyword evidence="6" id="KW-0833">Ubl conjugation pathway</keyword>
<comment type="caution">
    <text evidence="12">The sequence shown here is derived from an EMBL/GenBank/DDBJ whole genome shotgun (WGS) entry which is preliminary data.</text>
</comment>
<comment type="catalytic activity">
    <reaction evidence="1">
        <text>S-ubiquitinyl-[E2 ubiquitin-conjugating enzyme]-L-cysteine + [acceptor protein]-L-lysine = [E2 ubiquitin-conjugating enzyme]-L-cysteine + N(6)-ubiquitinyl-[acceptor protein]-L-lysine.</text>
        <dbReference type="EC" id="2.3.2.27"/>
    </reaction>
</comment>
<evidence type="ECO:0000313" key="12">
    <source>
        <dbReference type="EMBL" id="KAE8689617.1"/>
    </source>
</evidence>
<keyword evidence="7" id="KW-0862">Zinc</keyword>
<reference evidence="12" key="1">
    <citation type="submission" date="2019-09" db="EMBL/GenBank/DDBJ databases">
        <title>Draft genome information of white flower Hibiscus syriacus.</title>
        <authorList>
            <person name="Kim Y.-M."/>
        </authorList>
    </citation>
    <scope>NUCLEOTIDE SEQUENCE [LARGE SCALE GENOMIC DNA]</scope>
    <source>
        <strain evidence="12">YM2019G1</strain>
    </source>
</reference>
<dbReference type="GO" id="GO:0016567">
    <property type="term" value="P:protein ubiquitination"/>
    <property type="evidence" value="ECO:0007669"/>
    <property type="project" value="UniProtKB-UniPathway"/>
</dbReference>
<dbReference type="InterPro" id="IPR001841">
    <property type="entry name" value="Znf_RING"/>
</dbReference>
<dbReference type="GO" id="GO:0008270">
    <property type="term" value="F:zinc ion binding"/>
    <property type="evidence" value="ECO:0007669"/>
    <property type="project" value="UniProtKB-KW"/>
</dbReference>
<dbReference type="GO" id="GO:0061630">
    <property type="term" value="F:ubiquitin protein ligase activity"/>
    <property type="evidence" value="ECO:0007669"/>
    <property type="project" value="UniProtKB-EC"/>
</dbReference>
<evidence type="ECO:0000256" key="4">
    <source>
        <dbReference type="ARBA" id="ARBA00022723"/>
    </source>
</evidence>
<dbReference type="InterPro" id="IPR053238">
    <property type="entry name" value="RING-H2_zinc_finger"/>
</dbReference>
<dbReference type="PANTHER" id="PTHR14155">
    <property type="entry name" value="RING FINGER DOMAIN-CONTAINING"/>
    <property type="match status" value="1"/>
</dbReference>
<evidence type="ECO:0000256" key="6">
    <source>
        <dbReference type="ARBA" id="ARBA00022786"/>
    </source>
</evidence>
<keyword evidence="4" id="KW-0479">Metal-binding</keyword>
<dbReference type="PROSITE" id="PS50089">
    <property type="entry name" value="ZF_RING_2"/>
    <property type="match status" value="1"/>
</dbReference>
<accession>A0A6A2ZD00</accession>
<evidence type="ECO:0000256" key="3">
    <source>
        <dbReference type="ARBA" id="ARBA00012483"/>
    </source>
</evidence>
<dbReference type="EMBL" id="VEPZ02001168">
    <property type="protein sequence ID" value="KAE8689617.1"/>
    <property type="molecule type" value="Genomic_DNA"/>
</dbReference>
<feature type="transmembrane region" description="Helical" evidence="10">
    <location>
        <begin position="12"/>
        <end position="33"/>
    </location>
</feature>
<name>A0A6A2ZD00_HIBSY</name>
<comment type="pathway">
    <text evidence="2">Protein modification; protein ubiquitination.</text>
</comment>
<dbReference type="UniPathway" id="UPA00143"/>
<feature type="domain" description="RING-type" evidence="11">
    <location>
        <begin position="83"/>
        <end position="124"/>
    </location>
</feature>
<dbReference type="InterPro" id="IPR013083">
    <property type="entry name" value="Znf_RING/FYVE/PHD"/>
</dbReference>
<evidence type="ECO:0000256" key="2">
    <source>
        <dbReference type="ARBA" id="ARBA00004906"/>
    </source>
</evidence>
<evidence type="ECO:0000256" key="10">
    <source>
        <dbReference type="SAM" id="Phobius"/>
    </source>
</evidence>
<keyword evidence="10" id="KW-0472">Membrane</keyword>
<keyword evidence="10" id="KW-0812">Transmembrane</keyword>
<keyword evidence="10" id="KW-1133">Transmembrane helix</keyword>
<proteinExistence type="inferred from homology"/>
<dbReference type="SUPFAM" id="SSF57850">
    <property type="entry name" value="RING/U-box"/>
    <property type="match status" value="1"/>
</dbReference>
<evidence type="ECO:0000256" key="7">
    <source>
        <dbReference type="ARBA" id="ARBA00022833"/>
    </source>
</evidence>
<keyword evidence="13" id="KW-1185">Reference proteome</keyword>
<evidence type="ECO:0000256" key="1">
    <source>
        <dbReference type="ARBA" id="ARBA00000900"/>
    </source>
</evidence>
<comment type="similarity">
    <text evidence="8">Belongs to the RING-type zinc finger family. ATL subfamily.</text>
</comment>
<dbReference type="Pfam" id="PF13639">
    <property type="entry name" value="zf-RING_2"/>
    <property type="match status" value="1"/>
</dbReference>
<evidence type="ECO:0000256" key="8">
    <source>
        <dbReference type="ARBA" id="ARBA00024209"/>
    </source>
</evidence>
<dbReference type="AlphaFoldDB" id="A0A6A2ZD00"/>
<dbReference type="PANTHER" id="PTHR14155:SF627">
    <property type="entry name" value="OS06G0192800 PROTEIN"/>
    <property type="match status" value="1"/>
</dbReference>
<dbReference type="EC" id="2.3.2.27" evidence="3"/>